<keyword evidence="5 7" id="KW-0573">Peptidoglycan synthesis</keyword>
<evidence type="ECO:0000256" key="2">
    <source>
        <dbReference type="ARBA" id="ARBA00005992"/>
    </source>
</evidence>
<evidence type="ECO:0000256" key="5">
    <source>
        <dbReference type="ARBA" id="ARBA00022984"/>
    </source>
</evidence>
<proteinExistence type="inferred from homology"/>
<feature type="active site" description="Proton donor/acceptor" evidence="7">
    <location>
        <position position="125"/>
    </location>
</feature>
<dbReference type="GO" id="GO:0071972">
    <property type="term" value="F:peptidoglycan L,D-transpeptidase activity"/>
    <property type="evidence" value="ECO:0007669"/>
    <property type="project" value="TreeGrafter"/>
</dbReference>
<dbReference type="GO" id="GO:0018104">
    <property type="term" value="P:peptidoglycan-protein cross-linking"/>
    <property type="evidence" value="ECO:0007669"/>
    <property type="project" value="TreeGrafter"/>
</dbReference>
<dbReference type="AlphaFoldDB" id="A0A934RFT6"/>
<keyword evidence="11" id="KW-1185">Reference proteome</keyword>
<sequence length="209" mass="22746">MNKPLRFLISIALGGAALFLSSCTNMSTTSRSGTAFSFDPPAKKPTNPSAVKVHISTGAGKLYVTEGNNVLLATPVGVGTSATPTPKGTHRILSKTRHRRRQSNPGAGYPMTYWMSFYRPAYGMHWGFVKPYPSTHGCVRMPLNSARKVFDMVRVGTPVVVASSQPWDSTIGATLPRLDDGPLPNPPDSYMKSSKVFADHEQGKMWNFN</sequence>
<dbReference type="InterPro" id="IPR005490">
    <property type="entry name" value="LD_TPept_cat_dom"/>
</dbReference>
<organism evidence="10 11">
    <name type="scientific">Haloferula rosea</name>
    <dbReference type="NCBI Taxonomy" id="490093"/>
    <lineage>
        <taxon>Bacteria</taxon>
        <taxon>Pseudomonadati</taxon>
        <taxon>Verrucomicrobiota</taxon>
        <taxon>Verrucomicrobiia</taxon>
        <taxon>Verrucomicrobiales</taxon>
        <taxon>Verrucomicrobiaceae</taxon>
        <taxon>Haloferula</taxon>
    </lineage>
</organism>
<dbReference type="PROSITE" id="PS51257">
    <property type="entry name" value="PROKAR_LIPOPROTEIN"/>
    <property type="match status" value="1"/>
</dbReference>
<dbReference type="Pfam" id="PF03734">
    <property type="entry name" value="YkuD"/>
    <property type="match status" value="1"/>
</dbReference>
<dbReference type="InterPro" id="IPR050979">
    <property type="entry name" value="LD-transpeptidase"/>
</dbReference>
<feature type="signal peptide" evidence="8">
    <location>
        <begin position="1"/>
        <end position="27"/>
    </location>
</feature>
<keyword evidence="8" id="KW-0732">Signal</keyword>
<name>A0A934RFT6_9BACT</name>
<comment type="similarity">
    <text evidence="2">Belongs to the YkuD family.</text>
</comment>
<evidence type="ECO:0000256" key="3">
    <source>
        <dbReference type="ARBA" id="ARBA00022679"/>
    </source>
</evidence>
<dbReference type="GO" id="GO:0016740">
    <property type="term" value="F:transferase activity"/>
    <property type="evidence" value="ECO:0007669"/>
    <property type="project" value="UniProtKB-KW"/>
</dbReference>
<protein>
    <submittedName>
        <fullName evidence="10">L,D-transpeptidase</fullName>
    </submittedName>
</protein>
<dbReference type="GO" id="GO:0005576">
    <property type="term" value="C:extracellular region"/>
    <property type="evidence" value="ECO:0007669"/>
    <property type="project" value="TreeGrafter"/>
</dbReference>
<gene>
    <name evidence="10" type="ORF">JIN81_16910</name>
</gene>
<comment type="caution">
    <text evidence="10">The sequence shown here is derived from an EMBL/GenBank/DDBJ whole genome shotgun (WGS) entry which is preliminary data.</text>
</comment>
<evidence type="ECO:0000256" key="1">
    <source>
        <dbReference type="ARBA" id="ARBA00004752"/>
    </source>
</evidence>
<dbReference type="SUPFAM" id="SSF141523">
    <property type="entry name" value="L,D-transpeptidase catalytic domain-like"/>
    <property type="match status" value="1"/>
</dbReference>
<feature type="domain" description="L,D-TPase catalytic" evidence="9">
    <location>
        <begin position="51"/>
        <end position="162"/>
    </location>
</feature>
<reference evidence="10" key="1">
    <citation type="submission" date="2021-01" db="EMBL/GenBank/DDBJ databases">
        <title>Modified the classification status of verrucomicrobia.</title>
        <authorList>
            <person name="Feng X."/>
        </authorList>
    </citation>
    <scope>NUCLEOTIDE SEQUENCE</scope>
    <source>
        <strain evidence="10">KCTC 22201</strain>
    </source>
</reference>
<evidence type="ECO:0000256" key="8">
    <source>
        <dbReference type="SAM" id="SignalP"/>
    </source>
</evidence>
<dbReference type="GO" id="GO:0008360">
    <property type="term" value="P:regulation of cell shape"/>
    <property type="evidence" value="ECO:0007669"/>
    <property type="project" value="UniProtKB-UniRule"/>
</dbReference>
<evidence type="ECO:0000256" key="7">
    <source>
        <dbReference type="PROSITE-ProRule" id="PRU01373"/>
    </source>
</evidence>
<evidence type="ECO:0000313" key="10">
    <source>
        <dbReference type="EMBL" id="MBK1828717.1"/>
    </source>
</evidence>
<dbReference type="EMBL" id="JAENII010000016">
    <property type="protein sequence ID" value="MBK1828717.1"/>
    <property type="molecule type" value="Genomic_DNA"/>
</dbReference>
<dbReference type="InterPro" id="IPR038063">
    <property type="entry name" value="Transpep_catalytic_dom"/>
</dbReference>
<evidence type="ECO:0000256" key="6">
    <source>
        <dbReference type="ARBA" id="ARBA00023316"/>
    </source>
</evidence>
<feature type="chain" id="PRO_5037734953" evidence="8">
    <location>
        <begin position="28"/>
        <end position="209"/>
    </location>
</feature>
<comment type="pathway">
    <text evidence="1 7">Cell wall biogenesis; peptidoglycan biosynthesis.</text>
</comment>
<dbReference type="PANTHER" id="PTHR30582">
    <property type="entry name" value="L,D-TRANSPEPTIDASE"/>
    <property type="match status" value="1"/>
</dbReference>
<keyword evidence="4 7" id="KW-0133">Cell shape</keyword>
<evidence type="ECO:0000256" key="4">
    <source>
        <dbReference type="ARBA" id="ARBA00022960"/>
    </source>
</evidence>
<dbReference type="Proteomes" id="UP000658278">
    <property type="component" value="Unassembled WGS sequence"/>
</dbReference>
<dbReference type="Gene3D" id="2.40.440.10">
    <property type="entry name" value="L,D-transpeptidase catalytic domain-like"/>
    <property type="match status" value="1"/>
</dbReference>
<keyword evidence="6 7" id="KW-0961">Cell wall biogenesis/degradation</keyword>
<keyword evidence="3" id="KW-0808">Transferase</keyword>
<feature type="active site" description="Nucleophile" evidence="7">
    <location>
        <position position="138"/>
    </location>
</feature>
<dbReference type="PROSITE" id="PS52029">
    <property type="entry name" value="LD_TPASE"/>
    <property type="match status" value="1"/>
</dbReference>
<evidence type="ECO:0000259" key="9">
    <source>
        <dbReference type="PROSITE" id="PS52029"/>
    </source>
</evidence>
<dbReference type="CDD" id="cd16913">
    <property type="entry name" value="YkuD_like"/>
    <property type="match status" value="1"/>
</dbReference>
<accession>A0A934RFT6</accession>
<dbReference type="PANTHER" id="PTHR30582:SF2">
    <property type="entry name" value="L,D-TRANSPEPTIDASE YCIB-RELATED"/>
    <property type="match status" value="1"/>
</dbReference>
<evidence type="ECO:0000313" key="11">
    <source>
        <dbReference type="Proteomes" id="UP000658278"/>
    </source>
</evidence>
<dbReference type="GO" id="GO:0071555">
    <property type="term" value="P:cell wall organization"/>
    <property type="evidence" value="ECO:0007669"/>
    <property type="project" value="UniProtKB-UniRule"/>
</dbReference>